<accession>A0ABR2U159</accession>
<dbReference type="PANTHER" id="PTHR34365:SF2">
    <property type="entry name" value="ENOLASE (DUF1399)"/>
    <property type="match status" value="1"/>
</dbReference>
<dbReference type="InterPro" id="IPR009836">
    <property type="entry name" value="GRDP-like"/>
</dbReference>
<sequence length="767" mass="88127">MFQAKHKHKHNSPNCLDQTLNYMSPSSSSAIRSLSDITEMDTVHFSIDLVSAARRIVGFLRSVHECQWLHQRATLIEAIRRYDEVWMPLISNLTVEGSTPPLILPPFDVEWVWFCHTLNPVGYKKYCESRFSKLIGKPSILNEENEEYALMRCKEIWVQRYPSEPFENEVESDSQDPPLLNEGLLNEVQKHKFLYSKFSEPYLYELVYLIAARQRYKGFLYMMQRFGDGCIRFVPALDILLMQMTYQSYPTAYIEDLKDMWGNMRKVVGLWETVQEKEVEETKKVWERTFDEPYEKAGGGVAVEFDKGKPPIFWEISDVDVNSKYKSMIPRFLLEVRIFVRLNARMKATSRDTEHDFLRLRMVRCHRELKLDKSIANFSCDSWRKAWHLYCEFGTRGLIVELRGRGGNCFQGSNLLNSMSFCWNDFLRAPSITLKREINQVRVVASITPPVQAPYLLKCVPDRVTDDSGAMISDVILKLSNYRPQKGRWLSRTVLDHAGRECFVVRIRVGEGFWRRGAETPSAVNWEDRIIEIREGSWSYVAGSIGRAPEKVVGTATPKESPDQWQAAWQLSTGDELVINLGSSTTSSGPSFCLKNRESSDSFVKLLRGRKMEYQGNESESKVAEDEKEVDDGFITLVRFTEGNPRGRATALLNWKLLVVELAPEEDAVLVLLLCISILRTVTEMSKEDVGRLLIRQRLKEVKLGTRDWGSVVLDPSSLSSLYTSPYMQPWYWNASDVMARHDDVGSTGKPAPVEGSDMLYKRGIIT</sequence>
<evidence type="ECO:0000313" key="3">
    <source>
        <dbReference type="Proteomes" id="UP001396334"/>
    </source>
</evidence>
<evidence type="ECO:0000259" key="1">
    <source>
        <dbReference type="Pfam" id="PF25335"/>
    </source>
</evidence>
<dbReference type="Pfam" id="PF07173">
    <property type="entry name" value="GRDP-like"/>
    <property type="match status" value="1"/>
</dbReference>
<dbReference type="Proteomes" id="UP001396334">
    <property type="component" value="Unassembled WGS sequence"/>
</dbReference>
<feature type="domain" description="GRPD C-terminal" evidence="1">
    <location>
        <begin position="494"/>
        <end position="661"/>
    </location>
</feature>
<evidence type="ECO:0000313" key="2">
    <source>
        <dbReference type="EMBL" id="KAK9043435.1"/>
    </source>
</evidence>
<protein>
    <recommendedName>
        <fullName evidence="1">GRPD C-terminal domain-containing protein</fullName>
    </recommendedName>
</protein>
<name>A0ABR2U159_9ROSI</name>
<dbReference type="PANTHER" id="PTHR34365">
    <property type="entry name" value="ENOLASE (DUF1399)"/>
    <property type="match status" value="1"/>
</dbReference>
<proteinExistence type="predicted"/>
<organism evidence="2 3">
    <name type="scientific">Hibiscus sabdariffa</name>
    <name type="common">roselle</name>
    <dbReference type="NCBI Taxonomy" id="183260"/>
    <lineage>
        <taxon>Eukaryota</taxon>
        <taxon>Viridiplantae</taxon>
        <taxon>Streptophyta</taxon>
        <taxon>Embryophyta</taxon>
        <taxon>Tracheophyta</taxon>
        <taxon>Spermatophyta</taxon>
        <taxon>Magnoliopsida</taxon>
        <taxon>eudicotyledons</taxon>
        <taxon>Gunneridae</taxon>
        <taxon>Pentapetalae</taxon>
        <taxon>rosids</taxon>
        <taxon>malvids</taxon>
        <taxon>Malvales</taxon>
        <taxon>Malvaceae</taxon>
        <taxon>Malvoideae</taxon>
        <taxon>Hibiscus</taxon>
    </lineage>
</organism>
<gene>
    <name evidence="2" type="ORF">V6N11_071779</name>
</gene>
<dbReference type="InterPro" id="IPR057518">
    <property type="entry name" value="GRDP_C"/>
</dbReference>
<keyword evidence="3" id="KW-1185">Reference proteome</keyword>
<reference evidence="2 3" key="1">
    <citation type="journal article" date="2024" name="G3 (Bethesda)">
        <title>Genome assembly of Hibiscus sabdariffa L. provides insights into metabolisms of medicinal natural products.</title>
        <authorList>
            <person name="Kim T."/>
        </authorList>
    </citation>
    <scope>NUCLEOTIDE SEQUENCE [LARGE SCALE GENOMIC DNA]</scope>
    <source>
        <strain evidence="2">TK-2024</strain>
        <tissue evidence="2">Old leaves</tissue>
    </source>
</reference>
<dbReference type="EMBL" id="JBBPBN010000003">
    <property type="protein sequence ID" value="KAK9043435.1"/>
    <property type="molecule type" value="Genomic_DNA"/>
</dbReference>
<dbReference type="Pfam" id="PF25335">
    <property type="entry name" value="GRDP_C"/>
    <property type="match status" value="1"/>
</dbReference>
<comment type="caution">
    <text evidence="2">The sequence shown here is derived from an EMBL/GenBank/DDBJ whole genome shotgun (WGS) entry which is preliminary data.</text>
</comment>